<sequence>MTRHFADFDWDPKRAATLKKARRRSRLIAGLRRFFVAGAGASFAAVFVFMALYAIQGGANAGVYDAREPLRMLNPRFIGRTENGGPYQLSAEVAEQAVGQNQPIELVAPVYRTDAGTIMLAPRGIYDPQAKTVIFDGEVLFSDAGGNRFTTPNMIVDLNLGTLTGRGGVTGAGPLGVLQAESYELRDSDRALVLRGGVRGQIPDRGQQNGEPTP</sequence>
<dbReference type="Proteomes" id="UP000431269">
    <property type="component" value="Chromosome"/>
</dbReference>
<evidence type="ECO:0008006" key="4">
    <source>
        <dbReference type="Google" id="ProtNLM"/>
    </source>
</evidence>
<dbReference type="RefSeq" id="WP_158764489.1">
    <property type="nucleotide sequence ID" value="NZ_CP047045.1"/>
</dbReference>
<keyword evidence="1" id="KW-0812">Transmembrane</keyword>
<protein>
    <recommendedName>
        <fullName evidence="4">LPS export ABC transporter periplasmic protein LptC</fullName>
    </recommendedName>
</protein>
<keyword evidence="3" id="KW-1185">Reference proteome</keyword>
<dbReference type="Pfam" id="PF06835">
    <property type="entry name" value="LptC"/>
    <property type="match status" value="1"/>
</dbReference>
<dbReference type="EMBL" id="CP047045">
    <property type="protein sequence ID" value="QGZ93486.1"/>
    <property type="molecule type" value="Genomic_DNA"/>
</dbReference>
<gene>
    <name evidence="2" type="ORF">DSM104635_00296</name>
</gene>
<keyword evidence="1" id="KW-1133">Transmembrane helix</keyword>
<feature type="transmembrane region" description="Helical" evidence="1">
    <location>
        <begin position="34"/>
        <end position="55"/>
    </location>
</feature>
<organism evidence="2 3">
    <name type="scientific">Terricaulis silvestris</name>
    <dbReference type="NCBI Taxonomy" id="2686094"/>
    <lineage>
        <taxon>Bacteria</taxon>
        <taxon>Pseudomonadati</taxon>
        <taxon>Pseudomonadota</taxon>
        <taxon>Alphaproteobacteria</taxon>
        <taxon>Caulobacterales</taxon>
        <taxon>Caulobacteraceae</taxon>
        <taxon>Terricaulis</taxon>
    </lineage>
</organism>
<dbReference type="InterPro" id="IPR010664">
    <property type="entry name" value="LipoPS_assembly_LptC-rel"/>
</dbReference>
<reference evidence="3" key="1">
    <citation type="submission" date="2019-12" db="EMBL/GenBank/DDBJ databases">
        <title>Complete genome of Terracaulis silvestris 0127_4.</title>
        <authorList>
            <person name="Vieira S."/>
            <person name="Riedel T."/>
            <person name="Sproer C."/>
            <person name="Pascual J."/>
            <person name="Boedeker C."/>
            <person name="Overmann J."/>
        </authorList>
    </citation>
    <scope>NUCLEOTIDE SEQUENCE [LARGE SCALE GENOMIC DNA]</scope>
    <source>
        <strain evidence="3">0127_4</strain>
    </source>
</reference>
<accession>A0A6I6MK53</accession>
<keyword evidence="1" id="KW-0472">Membrane</keyword>
<name>A0A6I6MK53_9CAUL</name>
<evidence type="ECO:0000313" key="2">
    <source>
        <dbReference type="EMBL" id="QGZ93486.1"/>
    </source>
</evidence>
<evidence type="ECO:0000313" key="3">
    <source>
        <dbReference type="Proteomes" id="UP000431269"/>
    </source>
</evidence>
<evidence type="ECO:0000256" key="1">
    <source>
        <dbReference type="SAM" id="Phobius"/>
    </source>
</evidence>
<proteinExistence type="predicted"/>
<dbReference type="KEGG" id="tsv:DSM104635_00296"/>
<dbReference type="AlphaFoldDB" id="A0A6I6MK53"/>